<accession>A0A0A8Z1N6</accession>
<dbReference type="AlphaFoldDB" id="A0A0A8Z1N6"/>
<organism evidence="1">
    <name type="scientific">Arundo donax</name>
    <name type="common">Giant reed</name>
    <name type="synonym">Donax arundinaceus</name>
    <dbReference type="NCBI Taxonomy" id="35708"/>
    <lineage>
        <taxon>Eukaryota</taxon>
        <taxon>Viridiplantae</taxon>
        <taxon>Streptophyta</taxon>
        <taxon>Embryophyta</taxon>
        <taxon>Tracheophyta</taxon>
        <taxon>Spermatophyta</taxon>
        <taxon>Magnoliopsida</taxon>
        <taxon>Liliopsida</taxon>
        <taxon>Poales</taxon>
        <taxon>Poaceae</taxon>
        <taxon>PACMAD clade</taxon>
        <taxon>Arundinoideae</taxon>
        <taxon>Arundineae</taxon>
        <taxon>Arundo</taxon>
    </lineage>
</organism>
<proteinExistence type="predicted"/>
<evidence type="ECO:0000313" key="1">
    <source>
        <dbReference type="EMBL" id="JAD28782.1"/>
    </source>
</evidence>
<dbReference type="EMBL" id="GBRH01269113">
    <property type="protein sequence ID" value="JAD28782.1"/>
    <property type="molecule type" value="Transcribed_RNA"/>
</dbReference>
<name>A0A0A8Z1N6_ARUDO</name>
<reference evidence="1" key="1">
    <citation type="submission" date="2014-09" db="EMBL/GenBank/DDBJ databases">
        <authorList>
            <person name="Magalhaes I.L.F."/>
            <person name="Oliveira U."/>
            <person name="Santos F.R."/>
            <person name="Vidigal T.H.D.A."/>
            <person name="Brescovit A.D."/>
            <person name="Santos A.J."/>
        </authorList>
    </citation>
    <scope>NUCLEOTIDE SEQUENCE</scope>
    <source>
        <tissue evidence="1">Shoot tissue taken approximately 20 cm above the soil surface</tissue>
    </source>
</reference>
<protein>
    <submittedName>
        <fullName evidence="1">Uncharacterized protein</fullName>
    </submittedName>
</protein>
<sequence>MTFKQFESSIKNCRHLPHRVYFFEFRGEVLGLEQIHRDLLEIDLVHPAEDDDGAGGLRPPVGVNLDGLHSAAWGEAYPTRSTLAGSFRVEVLPAQLPRPRVGEGRV</sequence>
<reference evidence="1" key="2">
    <citation type="journal article" date="2015" name="Data Brief">
        <title>Shoot transcriptome of the giant reed, Arundo donax.</title>
        <authorList>
            <person name="Barrero R.A."/>
            <person name="Guerrero F.D."/>
            <person name="Moolhuijzen P."/>
            <person name="Goolsby J.A."/>
            <person name="Tidwell J."/>
            <person name="Bellgard S.E."/>
            <person name="Bellgard M.I."/>
        </authorList>
    </citation>
    <scope>NUCLEOTIDE SEQUENCE</scope>
    <source>
        <tissue evidence="1">Shoot tissue taken approximately 20 cm above the soil surface</tissue>
    </source>
</reference>